<dbReference type="GO" id="GO:0006508">
    <property type="term" value="P:proteolysis"/>
    <property type="evidence" value="ECO:0007669"/>
    <property type="project" value="UniProtKB-KW"/>
</dbReference>
<keyword evidence="10" id="KW-0482">Metalloprotease</keyword>
<evidence type="ECO:0000256" key="5">
    <source>
        <dbReference type="ARBA" id="ARBA00022692"/>
    </source>
</evidence>
<keyword evidence="5" id="KW-0812">Transmembrane</keyword>
<evidence type="ECO:0000256" key="11">
    <source>
        <dbReference type="ARBA" id="ARBA00023136"/>
    </source>
</evidence>
<comment type="subcellular location">
    <subcellularLocation>
        <location evidence="3">Membrane</location>
        <topology evidence="3">Single-pass type I membrane protein</topology>
    </subcellularLocation>
</comment>
<keyword evidence="4" id="KW-0645">Protease</keyword>
<dbReference type="PANTHER" id="PTHR31120:SF6">
    <property type="entry name" value="METALLOPROTEASE TIKI HOMOLOG"/>
    <property type="match status" value="1"/>
</dbReference>
<evidence type="ECO:0000256" key="12">
    <source>
        <dbReference type="ARBA" id="ARBA00023180"/>
    </source>
</evidence>
<comment type="cofactor">
    <cofactor evidence="1">
        <name>Mn(2+)</name>
        <dbReference type="ChEBI" id="CHEBI:29035"/>
    </cofactor>
</comment>
<keyword evidence="8" id="KW-0378">Hydrolase</keyword>
<reference evidence="13" key="1">
    <citation type="submission" date="2021-04" db="EMBL/GenBank/DDBJ databases">
        <title>Pseudaminobacter soli sp. nov., isolated from paddy soil contaminated by heavy metals.</title>
        <authorList>
            <person name="Zhang K."/>
        </authorList>
    </citation>
    <scope>NUCLEOTIDE SEQUENCE</scope>
    <source>
        <strain evidence="13">19-2017</strain>
    </source>
</reference>
<evidence type="ECO:0000256" key="2">
    <source>
        <dbReference type="ARBA" id="ARBA00001941"/>
    </source>
</evidence>
<dbReference type="AlphaFoldDB" id="A0A942DVC0"/>
<evidence type="ECO:0000256" key="1">
    <source>
        <dbReference type="ARBA" id="ARBA00001936"/>
    </source>
</evidence>
<proteinExistence type="predicted"/>
<dbReference type="RefSeq" id="WP_188253495.1">
    <property type="nucleotide sequence ID" value="NZ_JABVCF010000002.1"/>
</dbReference>
<keyword evidence="6" id="KW-0479">Metal-binding</keyword>
<dbReference type="CDD" id="cd14789">
    <property type="entry name" value="Tiki"/>
    <property type="match status" value="1"/>
</dbReference>
<evidence type="ECO:0000256" key="9">
    <source>
        <dbReference type="ARBA" id="ARBA00022989"/>
    </source>
</evidence>
<evidence type="ECO:0000256" key="7">
    <source>
        <dbReference type="ARBA" id="ARBA00022729"/>
    </source>
</evidence>
<comment type="cofactor">
    <cofactor evidence="2">
        <name>Co(2+)</name>
        <dbReference type="ChEBI" id="CHEBI:48828"/>
    </cofactor>
</comment>
<comment type="caution">
    <text evidence="13">The sequence shown here is derived from an EMBL/GenBank/DDBJ whole genome shotgun (WGS) entry which is preliminary data.</text>
</comment>
<evidence type="ECO:0000256" key="3">
    <source>
        <dbReference type="ARBA" id="ARBA00004479"/>
    </source>
</evidence>
<name>A0A942DVC0_9HYPH</name>
<evidence type="ECO:0000256" key="4">
    <source>
        <dbReference type="ARBA" id="ARBA00022670"/>
    </source>
</evidence>
<dbReference type="Pfam" id="PF01963">
    <property type="entry name" value="TraB_PrgY_gumN"/>
    <property type="match status" value="1"/>
</dbReference>
<keyword evidence="7" id="KW-0732">Signal</keyword>
<evidence type="ECO:0000256" key="6">
    <source>
        <dbReference type="ARBA" id="ARBA00022723"/>
    </source>
</evidence>
<dbReference type="GO" id="GO:0016020">
    <property type="term" value="C:membrane"/>
    <property type="evidence" value="ECO:0007669"/>
    <property type="project" value="UniProtKB-SubCell"/>
</dbReference>
<evidence type="ECO:0000313" key="14">
    <source>
        <dbReference type="Proteomes" id="UP000680348"/>
    </source>
</evidence>
<dbReference type="Proteomes" id="UP000680348">
    <property type="component" value="Unassembled WGS sequence"/>
</dbReference>
<dbReference type="InterPro" id="IPR040230">
    <property type="entry name" value="TIKI1/2-like"/>
</dbReference>
<evidence type="ECO:0000256" key="10">
    <source>
        <dbReference type="ARBA" id="ARBA00023049"/>
    </source>
</evidence>
<keyword evidence="14" id="KW-1185">Reference proteome</keyword>
<evidence type="ECO:0000256" key="8">
    <source>
        <dbReference type="ARBA" id="ARBA00022801"/>
    </source>
</evidence>
<accession>A0A942DVC0</accession>
<keyword evidence="12" id="KW-0325">Glycoprotein</keyword>
<dbReference type="GO" id="GO:0046872">
    <property type="term" value="F:metal ion binding"/>
    <property type="evidence" value="ECO:0007669"/>
    <property type="project" value="UniProtKB-KW"/>
</dbReference>
<sequence>MKRVVAIAERGAAPLLHLLAALRLLFFLAFLFSLVFAASQVRAETIACAGKDLISGLQHDDPALYEEIKSAAAKTENGSGILWKIEKQGVGPSYLFGTMHVTDPRVTSLPPDAKSAFDQSKTVVIETTDVLDQAKMMAALAKTPELMMFTDDTTLTSLLPPDEAEIVNKALDARGIPHLSVAKMKPWIIAAMVALPACELQRKAAGAPVLDVKLAQDGQASGKVLMGLETVADQLGAMASLPMDFHLKGLVETLKLGDRMEDVVETMVVLYLRGDTGMIWPLLRGALPAGADDEAGYAAFEEAMLTARNKTMVERARPILDEGNAFIAVGALHLPGSDGIVSLLRKDGYTVSPVAH</sequence>
<gene>
    <name evidence="13" type="ORF">KEU06_04735</name>
</gene>
<protein>
    <submittedName>
        <fullName evidence="13">TraB/GumN family protein</fullName>
    </submittedName>
</protein>
<keyword evidence="11" id="KW-0472">Membrane</keyword>
<dbReference type="InterPro" id="IPR002816">
    <property type="entry name" value="TraB/PrgY/GumN_fam"/>
</dbReference>
<dbReference type="GO" id="GO:0004222">
    <property type="term" value="F:metalloendopeptidase activity"/>
    <property type="evidence" value="ECO:0007669"/>
    <property type="project" value="TreeGrafter"/>
</dbReference>
<keyword evidence="9" id="KW-1133">Transmembrane helix</keyword>
<dbReference type="PANTHER" id="PTHR31120">
    <property type="entry name" value="METALLOPROTEASE TIKI"/>
    <property type="match status" value="1"/>
</dbReference>
<dbReference type="GO" id="GO:0030178">
    <property type="term" value="P:negative regulation of Wnt signaling pathway"/>
    <property type="evidence" value="ECO:0007669"/>
    <property type="project" value="InterPro"/>
</dbReference>
<dbReference type="EMBL" id="JAGWCR010000002">
    <property type="protein sequence ID" value="MBS3647934.1"/>
    <property type="molecule type" value="Genomic_DNA"/>
</dbReference>
<evidence type="ECO:0000313" key="13">
    <source>
        <dbReference type="EMBL" id="MBS3647934.1"/>
    </source>
</evidence>
<organism evidence="13 14">
    <name type="scientific">Pseudaminobacter soli</name>
    <name type="common">ex Zhang et al. 2022</name>
    <dbReference type="NCBI Taxonomy" id="2831468"/>
    <lineage>
        <taxon>Bacteria</taxon>
        <taxon>Pseudomonadati</taxon>
        <taxon>Pseudomonadota</taxon>
        <taxon>Alphaproteobacteria</taxon>
        <taxon>Hyphomicrobiales</taxon>
        <taxon>Phyllobacteriaceae</taxon>
        <taxon>Pseudaminobacter</taxon>
    </lineage>
</organism>